<dbReference type="AlphaFoldDB" id="A0A8S2HGA9"/>
<gene>
    <name evidence="1" type="ORF">OVA965_LOCUS6322</name>
    <name evidence="2" type="ORF">TMI583_LOCUS6318</name>
</gene>
<evidence type="ECO:0000313" key="2">
    <source>
        <dbReference type="EMBL" id="CAF3619326.1"/>
    </source>
</evidence>
<accession>A0A8S2HGA9</accession>
<sequence>MRCPTESSIVLVHSQFIVRNYVIKQDLINTLIYNEFSVYDSTERNLLYRINTQFSFNHQATIKLILPRDDFIIIGKTDAQFGLSSFYGATFQLLNTLNNRWEQGRIKQLQFQWGRYVIEYQGRQILMETDDRSPYQQVWIDLITRQVYAQYQRRVTLESLMWQATFDLKIYTNELPDTFYLIGLAIVQRSAKKVA</sequence>
<evidence type="ECO:0000313" key="3">
    <source>
        <dbReference type="Proteomes" id="UP000682733"/>
    </source>
</evidence>
<organism evidence="2 3">
    <name type="scientific">Didymodactylos carnosus</name>
    <dbReference type="NCBI Taxonomy" id="1234261"/>
    <lineage>
        <taxon>Eukaryota</taxon>
        <taxon>Metazoa</taxon>
        <taxon>Spiralia</taxon>
        <taxon>Gnathifera</taxon>
        <taxon>Rotifera</taxon>
        <taxon>Eurotatoria</taxon>
        <taxon>Bdelloidea</taxon>
        <taxon>Philodinida</taxon>
        <taxon>Philodinidae</taxon>
        <taxon>Didymodactylos</taxon>
    </lineage>
</organism>
<protein>
    <submittedName>
        <fullName evidence="2">Uncharacterized protein</fullName>
    </submittedName>
</protein>
<name>A0A8S2HGA9_9BILA</name>
<dbReference type="Proteomes" id="UP000682733">
    <property type="component" value="Unassembled WGS sequence"/>
</dbReference>
<proteinExistence type="predicted"/>
<comment type="caution">
    <text evidence="2">The sequence shown here is derived from an EMBL/GenBank/DDBJ whole genome shotgun (WGS) entry which is preliminary data.</text>
</comment>
<evidence type="ECO:0000313" key="1">
    <source>
        <dbReference type="EMBL" id="CAF0834585.1"/>
    </source>
</evidence>
<dbReference type="Proteomes" id="UP000677228">
    <property type="component" value="Unassembled WGS sequence"/>
</dbReference>
<reference evidence="2" key="1">
    <citation type="submission" date="2021-02" db="EMBL/GenBank/DDBJ databases">
        <authorList>
            <person name="Nowell W R."/>
        </authorList>
    </citation>
    <scope>NUCLEOTIDE SEQUENCE</scope>
</reference>
<dbReference type="EMBL" id="CAJOBA010001886">
    <property type="protein sequence ID" value="CAF3619326.1"/>
    <property type="molecule type" value="Genomic_DNA"/>
</dbReference>
<dbReference type="EMBL" id="CAJNOK010001886">
    <property type="protein sequence ID" value="CAF0834585.1"/>
    <property type="molecule type" value="Genomic_DNA"/>
</dbReference>